<dbReference type="AlphaFoldDB" id="A0A1X2J3S5"/>
<dbReference type="InterPro" id="IPR036188">
    <property type="entry name" value="FAD/NAD-bd_sf"/>
</dbReference>
<evidence type="ECO:0000259" key="1">
    <source>
        <dbReference type="Pfam" id="PF01593"/>
    </source>
</evidence>
<dbReference type="Pfam" id="PF01593">
    <property type="entry name" value="Amino_oxidase"/>
    <property type="match status" value="1"/>
</dbReference>
<dbReference type="PANTHER" id="PTHR10742">
    <property type="entry name" value="FLAVIN MONOAMINE OXIDASE"/>
    <property type="match status" value="1"/>
</dbReference>
<accession>A0A1X2J3S5</accession>
<dbReference type="Proteomes" id="UP000193560">
    <property type="component" value="Unassembled WGS sequence"/>
</dbReference>
<dbReference type="GO" id="GO:0009063">
    <property type="term" value="P:amino acid catabolic process"/>
    <property type="evidence" value="ECO:0007669"/>
    <property type="project" value="TreeGrafter"/>
</dbReference>
<protein>
    <submittedName>
        <fullName evidence="2">Flavin-containing amine oxidoreductase-domain containing protein</fullName>
    </submittedName>
</protein>
<proteinExistence type="predicted"/>
<dbReference type="STRING" id="90262.A0A1X2J3S5"/>
<gene>
    <name evidence="2" type="ORF">BCR42DRAFT_401143</name>
</gene>
<dbReference type="Gene3D" id="1.10.10.1620">
    <property type="match status" value="1"/>
</dbReference>
<dbReference type="InterPro" id="IPR050281">
    <property type="entry name" value="Flavin_monoamine_oxidase"/>
</dbReference>
<dbReference type="PANTHER" id="PTHR10742:SF342">
    <property type="entry name" value="AMINE OXIDASE"/>
    <property type="match status" value="1"/>
</dbReference>
<comment type="caution">
    <text evidence="2">The sequence shown here is derived from an EMBL/GenBank/DDBJ whole genome shotgun (WGS) entry which is preliminary data.</text>
</comment>
<dbReference type="InterPro" id="IPR002937">
    <property type="entry name" value="Amino_oxidase"/>
</dbReference>
<dbReference type="OrthoDB" id="7777654at2759"/>
<dbReference type="Gene3D" id="3.90.660.10">
    <property type="match status" value="1"/>
</dbReference>
<dbReference type="GO" id="GO:0001716">
    <property type="term" value="F:L-amino-acid oxidase activity"/>
    <property type="evidence" value="ECO:0007669"/>
    <property type="project" value="TreeGrafter"/>
</dbReference>
<name>A0A1X2J3S5_9FUNG</name>
<evidence type="ECO:0000313" key="2">
    <source>
        <dbReference type="EMBL" id="ORZ25884.1"/>
    </source>
</evidence>
<reference evidence="2 3" key="1">
    <citation type="submission" date="2016-07" db="EMBL/GenBank/DDBJ databases">
        <title>Pervasive Adenine N6-methylation of Active Genes in Fungi.</title>
        <authorList>
            <consortium name="DOE Joint Genome Institute"/>
            <person name="Mondo S.J."/>
            <person name="Dannebaum R.O."/>
            <person name="Kuo R.C."/>
            <person name="Labutti K."/>
            <person name="Haridas S."/>
            <person name="Kuo A."/>
            <person name="Salamov A."/>
            <person name="Ahrendt S.R."/>
            <person name="Lipzen A."/>
            <person name="Sullivan W."/>
            <person name="Andreopoulos W.B."/>
            <person name="Clum A."/>
            <person name="Lindquist E."/>
            <person name="Daum C."/>
            <person name="Ramamoorthy G.K."/>
            <person name="Gryganskyi A."/>
            <person name="Culley D."/>
            <person name="Magnuson J.K."/>
            <person name="James T.Y."/>
            <person name="O'Malley M.A."/>
            <person name="Stajich J.E."/>
            <person name="Spatafora J.W."/>
            <person name="Visel A."/>
            <person name="Grigoriev I.V."/>
        </authorList>
    </citation>
    <scope>NUCLEOTIDE SEQUENCE [LARGE SCALE GENOMIC DNA]</scope>
    <source>
        <strain evidence="2 3">NRRL 1336</strain>
    </source>
</reference>
<organism evidence="2 3">
    <name type="scientific">Absidia repens</name>
    <dbReference type="NCBI Taxonomy" id="90262"/>
    <lineage>
        <taxon>Eukaryota</taxon>
        <taxon>Fungi</taxon>
        <taxon>Fungi incertae sedis</taxon>
        <taxon>Mucoromycota</taxon>
        <taxon>Mucoromycotina</taxon>
        <taxon>Mucoromycetes</taxon>
        <taxon>Mucorales</taxon>
        <taxon>Cunninghamellaceae</taxon>
        <taxon>Absidia</taxon>
    </lineage>
</organism>
<evidence type="ECO:0000313" key="3">
    <source>
        <dbReference type="Proteomes" id="UP000193560"/>
    </source>
</evidence>
<keyword evidence="3" id="KW-1185">Reference proteome</keyword>
<sequence>MAENMYAAHQMFLDRGYDNWSEWGYVHNKLGKSLNVSALATEGGGALMIWERVYFDFIIATSLWKTVDQGLNRIAEAFKPLLGNKVQFNTMVSKLAFTDDNKVAVQWKSSPFDPNYQSKTYDRVIVSAPFSVVRTWHLPKMSYTITKAIRTLKFSQACKVALEFKTRFWEYGDRPIFGGCTSTDLASGKACYPPYRHPDGDGRGVMLGNYISGDMALSLSAMNEEDHVALVLDNMVEIHGEQARQQFTGNYQRYCGNLDPYAACSWAAPEPGQHSLFSPSYFQMEQGLVFVGEHTDVKHAWISAALASALRGVVMILVEAGHVDDARKLVRHWDAPWLDI</sequence>
<dbReference type="EMBL" id="MCGE01000001">
    <property type="protein sequence ID" value="ORZ25884.1"/>
    <property type="molecule type" value="Genomic_DNA"/>
</dbReference>
<dbReference type="SUPFAM" id="SSF54373">
    <property type="entry name" value="FAD-linked reductases, C-terminal domain"/>
    <property type="match status" value="1"/>
</dbReference>
<feature type="domain" description="Amine oxidase" evidence="1">
    <location>
        <begin position="45"/>
        <end position="312"/>
    </location>
</feature>
<dbReference type="SUPFAM" id="SSF51905">
    <property type="entry name" value="FAD/NAD(P)-binding domain"/>
    <property type="match status" value="1"/>
</dbReference>